<reference evidence="1 2" key="3">
    <citation type="journal article" date="2012" name="BMC Genomics">
        <title>Genome-wide dynamic transcriptional profiling in clostridium beijerinckii NCIMB 8052 using single-nucleotide resolution RNA-Seq.</title>
        <authorList>
            <person name="Wang Y."/>
            <person name="Li X."/>
            <person name="Mao Y."/>
            <person name="Blaschek H.P."/>
        </authorList>
    </citation>
    <scope>NUCLEOTIDE SEQUENCE [LARGE SCALE GENOMIC DNA]</scope>
    <source>
        <strain evidence="2">ATCC 51743 / NCIMB 8052</strain>
    </source>
</reference>
<dbReference type="SUPFAM" id="SSF56784">
    <property type="entry name" value="HAD-like"/>
    <property type="match status" value="1"/>
</dbReference>
<dbReference type="GO" id="GO:0000287">
    <property type="term" value="F:magnesium ion binding"/>
    <property type="evidence" value="ECO:0007669"/>
    <property type="project" value="TreeGrafter"/>
</dbReference>
<dbReference type="GO" id="GO:0016791">
    <property type="term" value="F:phosphatase activity"/>
    <property type="evidence" value="ECO:0007669"/>
    <property type="project" value="TreeGrafter"/>
</dbReference>
<dbReference type="SFLD" id="SFLDS00003">
    <property type="entry name" value="Haloacid_Dehalogenase"/>
    <property type="match status" value="1"/>
</dbReference>
<dbReference type="eggNOG" id="COG0561">
    <property type="taxonomic scope" value="Bacteria"/>
</dbReference>
<reference evidence="1 2" key="2">
    <citation type="journal article" date="2011" name="BMC Genomics">
        <title>Single-nucleotide resolution analysis of the transcriptome structure of Clostridium beijerinckii NCIMB 8052 using RNA-Seq.</title>
        <authorList>
            <person name="Wang Y."/>
            <person name="Li X."/>
            <person name="Mao Y."/>
            <person name="Blaschek H.P."/>
        </authorList>
    </citation>
    <scope>NUCLEOTIDE SEQUENCE [LARGE SCALE GENOMIC DNA]</scope>
    <source>
        <strain evidence="2">ATCC 51743 / NCIMB 8052</strain>
    </source>
</reference>
<dbReference type="Proteomes" id="UP000000565">
    <property type="component" value="Chromosome"/>
</dbReference>
<dbReference type="Gene3D" id="3.40.50.1000">
    <property type="entry name" value="HAD superfamily/HAD-like"/>
    <property type="match status" value="1"/>
</dbReference>
<reference evidence="1 2" key="1">
    <citation type="submission" date="2007-06" db="EMBL/GenBank/DDBJ databases">
        <title>Complete sequence of Clostridium beijerinckii NCIMB 8052.</title>
        <authorList>
            <consortium name="US DOE Joint Genome Institute"/>
            <person name="Copeland A."/>
            <person name="Lucas S."/>
            <person name="Lapidus A."/>
            <person name="Barry K."/>
            <person name="Detter J.C."/>
            <person name="Glavina del Rio T."/>
            <person name="Hammon N."/>
            <person name="Israni S."/>
            <person name="Dalin E."/>
            <person name="Tice H."/>
            <person name="Pitluck S."/>
            <person name="Sims D."/>
            <person name="Brettin T."/>
            <person name="Bruce D."/>
            <person name="Tapia R."/>
            <person name="Brainard J."/>
            <person name="Schmutz J."/>
            <person name="Larimer F."/>
            <person name="Land M."/>
            <person name="Hauser L."/>
            <person name="Kyrpides N."/>
            <person name="Mikhailova N."/>
            <person name="Bennet G."/>
            <person name="Cann I."/>
            <person name="Chen J.-S."/>
            <person name="Contreras A.L."/>
            <person name="Jones D."/>
            <person name="Kashket E."/>
            <person name="Mitchell W."/>
            <person name="Stoddard S."/>
            <person name="Schwarz W."/>
            <person name="Qureshi N."/>
            <person name="Young M."/>
            <person name="Shi Z."/>
            <person name="Ezeji T."/>
            <person name="White B."/>
            <person name="Blaschek H."/>
            <person name="Richardson P."/>
        </authorList>
    </citation>
    <scope>NUCLEOTIDE SEQUENCE [LARGE SCALE GENOMIC DNA]</scope>
    <source>
        <strain evidence="2">ATCC 51743 / NCIMB 8052</strain>
    </source>
</reference>
<protein>
    <submittedName>
        <fullName evidence="1">Cof-like hydrolase</fullName>
    </submittedName>
</protein>
<dbReference type="InterPro" id="IPR006379">
    <property type="entry name" value="HAD-SF_hydro_IIB"/>
</dbReference>
<dbReference type="EMBL" id="CP000721">
    <property type="protein sequence ID" value="ABR34680.1"/>
    <property type="molecule type" value="Genomic_DNA"/>
</dbReference>
<dbReference type="GO" id="GO:0005829">
    <property type="term" value="C:cytosol"/>
    <property type="evidence" value="ECO:0007669"/>
    <property type="project" value="TreeGrafter"/>
</dbReference>
<dbReference type="PANTHER" id="PTHR10000:SF25">
    <property type="entry name" value="PHOSPHATASE YKRA-RELATED"/>
    <property type="match status" value="1"/>
</dbReference>
<dbReference type="AlphaFoldDB" id="A6LWF0"/>
<sequence>MNYYGGDVIMKKAVFFDIDGTLMDCLNGITDIRPRVKKTIRSLQANGDCVFIATGRPYAFLNESLYNFGFDGFVLTNGAYVKVKEKCIYKECLKGDSIKELVYNFEQRNIQYILQGETYSYIKDEYKKLHSFYDSFGISKKYFQSEYDLEKVETYKIEMLYNDKNGMDYCLNLANEDYDYIHNVEEKSFELYSKSNTKATGILRVLDFLDIPIENSYAFGDGKNDIEMLSTVGCGIAMGNAEDYVKEHAKKVTDTVQNDGVALGIERFIY</sequence>
<dbReference type="PANTHER" id="PTHR10000">
    <property type="entry name" value="PHOSPHOSERINE PHOSPHATASE"/>
    <property type="match status" value="1"/>
</dbReference>
<dbReference type="Gene3D" id="3.30.1240.10">
    <property type="match status" value="1"/>
</dbReference>
<dbReference type="NCBIfam" id="TIGR01484">
    <property type="entry name" value="HAD-SF-IIB"/>
    <property type="match status" value="1"/>
</dbReference>
<evidence type="ECO:0000313" key="2">
    <source>
        <dbReference type="Proteomes" id="UP000000565"/>
    </source>
</evidence>
<dbReference type="NCBIfam" id="TIGR00099">
    <property type="entry name" value="Cof-subfamily"/>
    <property type="match status" value="1"/>
</dbReference>
<dbReference type="KEGG" id="cbe:Cbei_2524"/>
<dbReference type="SFLD" id="SFLDG01140">
    <property type="entry name" value="C2.B:_Phosphomannomutase_and_P"/>
    <property type="match status" value="1"/>
</dbReference>
<proteinExistence type="predicted"/>
<keyword evidence="1" id="KW-0378">Hydrolase</keyword>
<gene>
    <name evidence="1" type="ordered locus">Cbei_2524</name>
</gene>
<dbReference type="InterPro" id="IPR023214">
    <property type="entry name" value="HAD_sf"/>
</dbReference>
<organism evidence="1 2">
    <name type="scientific">Clostridium beijerinckii (strain ATCC 51743 / NCIMB 8052)</name>
    <name type="common">Clostridium acetobutylicum</name>
    <dbReference type="NCBI Taxonomy" id="290402"/>
    <lineage>
        <taxon>Bacteria</taxon>
        <taxon>Bacillati</taxon>
        <taxon>Bacillota</taxon>
        <taxon>Clostridia</taxon>
        <taxon>Eubacteriales</taxon>
        <taxon>Clostridiaceae</taxon>
        <taxon>Clostridium</taxon>
    </lineage>
</organism>
<name>A6LWF0_CLOB8</name>
<dbReference type="InterPro" id="IPR000150">
    <property type="entry name" value="Cof"/>
</dbReference>
<accession>A6LWF0</accession>
<dbReference type="InterPro" id="IPR036412">
    <property type="entry name" value="HAD-like_sf"/>
</dbReference>
<dbReference type="Pfam" id="PF08282">
    <property type="entry name" value="Hydrolase_3"/>
    <property type="match status" value="1"/>
</dbReference>
<dbReference type="PROSITE" id="PS01229">
    <property type="entry name" value="COF_2"/>
    <property type="match status" value="1"/>
</dbReference>
<evidence type="ECO:0000313" key="1">
    <source>
        <dbReference type="EMBL" id="ABR34680.1"/>
    </source>
</evidence>
<dbReference type="HOGENOM" id="CLU_044146_7_2_9"/>